<comment type="caution">
    <text evidence="9">The sequence shown here is derived from an EMBL/GenBank/DDBJ whole genome shotgun (WGS) entry which is preliminary data.</text>
</comment>
<evidence type="ECO:0000256" key="1">
    <source>
        <dbReference type="ARBA" id="ARBA00004651"/>
    </source>
</evidence>
<keyword evidence="10" id="KW-1185">Reference proteome</keyword>
<dbReference type="Proteomes" id="UP000000321">
    <property type="component" value="Unassembled WGS sequence"/>
</dbReference>
<evidence type="ECO:0000313" key="10">
    <source>
        <dbReference type="Proteomes" id="UP000000321"/>
    </source>
</evidence>
<feature type="transmembrane region" description="Helical" evidence="8">
    <location>
        <begin position="132"/>
        <end position="156"/>
    </location>
</feature>
<organism evidence="9 10">
    <name type="scientific">Aurantimonas manganoxydans (strain ATCC BAA-1229 / DSM 21871 / SI85-9A1)</name>
    <dbReference type="NCBI Taxonomy" id="287752"/>
    <lineage>
        <taxon>Bacteria</taxon>
        <taxon>Pseudomonadati</taxon>
        <taxon>Pseudomonadota</taxon>
        <taxon>Alphaproteobacteria</taxon>
        <taxon>Hyphomicrobiales</taxon>
        <taxon>Aurantimonadaceae</taxon>
        <taxon>Aurantimonas</taxon>
    </lineage>
</organism>
<keyword evidence="4" id="KW-1003">Cell membrane</keyword>
<evidence type="ECO:0000256" key="7">
    <source>
        <dbReference type="ARBA" id="ARBA00023136"/>
    </source>
</evidence>
<feature type="transmembrane region" description="Helical" evidence="8">
    <location>
        <begin position="59"/>
        <end position="80"/>
    </location>
</feature>
<dbReference type="AlphaFoldDB" id="Q1YM76"/>
<evidence type="ECO:0000313" key="9">
    <source>
        <dbReference type="EMBL" id="EAS51505.1"/>
    </source>
</evidence>
<dbReference type="Pfam" id="PF03591">
    <property type="entry name" value="AzlC"/>
    <property type="match status" value="1"/>
</dbReference>
<gene>
    <name evidence="9" type="ORF">SI859A1_02321</name>
</gene>
<keyword evidence="3" id="KW-0813">Transport</keyword>
<feature type="transmembrane region" description="Helical" evidence="8">
    <location>
        <begin position="16"/>
        <end position="39"/>
    </location>
</feature>
<evidence type="ECO:0000256" key="4">
    <source>
        <dbReference type="ARBA" id="ARBA00022475"/>
    </source>
</evidence>
<dbReference type="GO" id="GO:0005886">
    <property type="term" value="C:plasma membrane"/>
    <property type="evidence" value="ECO:0007669"/>
    <property type="project" value="UniProtKB-SubCell"/>
</dbReference>
<feature type="transmembrane region" description="Helical" evidence="8">
    <location>
        <begin position="163"/>
        <end position="180"/>
    </location>
</feature>
<evidence type="ECO:0000256" key="5">
    <source>
        <dbReference type="ARBA" id="ARBA00022692"/>
    </source>
</evidence>
<dbReference type="GO" id="GO:1903785">
    <property type="term" value="P:L-valine transmembrane transport"/>
    <property type="evidence" value="ECO:0007669"/>
    <property type="project" value="TreeGrafter"/>
</dbReference>
<dbReference type="EMBL" id="AAPJ01000001">
    <property type="protein sequence ID" value="EAS51505.1"/>
    <property type="molecule type" value="Genomic_DNA"/>
</dbReference>
<dbReference type="InterPro" id="IPR011606">
    <property type="entry name" value="Brnchd-chn_aa_trnsp_permease"/>
</dbReference>
<reference evidence="9 10" key="1">
    <citation type="journal article" date="2008" name="Appl. Environ. Microbiol.">
        <title>Genomic insights into Mn(II) oxidation by the marine alphaproteobacterium Aurantimonas sp. strain SI85-9A1.</title>
        <authorList>
            <person name="Dick G.J."/>
            <person name="Podell S."/>
            <person name="Johnson H.A."/>
            <person name="Rivera-Espinoza Y."/>
            <person name="Bernier-Latmani R."/>
            <person name="McCarthy J.K."/>
            <person name="Torpey J.W."/>
            <person name="Clement B.G."/>
            <person name="Gaasterland T."/>
            <person name="Tebo B.M."/>
        </authorList>
    </citation>
    <scope>NUCLEOTIDE SEQUENCE [LARGE SCALE GENOMIC DNA]</scope>
    <source>
        <strain evidence="9 10">SI85-9A1</strain>
    </source>
</reference>
<name>Q1YM76_AURMS</name>
<keyword evidence="7 8" id="KW-0472">Membrane</keyword>
<sequence>MTETTRSEIRAALRELLPVLLAVVPFGMVYGTIATAEGLSFAQTMGFSATVYAGASQLAALQLIGLGAPVWSVLLAVVALNFRHVLYSASVGRHLHRFSGLQKAMAFFFLVDPVFGAAEARASVQPLTKTFYFAYGCVLYVGWLASSALGAVFGSLIDDPARYGLDFILPVYFLTLLMTFRARSGFYPVALTSAAASIVVYLTLGPPWHVTLGGLAGIAVAALMPPKPAAAPAQGEDRHG</sequence>
<dbReference type="BioCyc" id="AURANTIMONAS:SI859A1_02321-MONOMER"/>
<proteinExistence type="inferred from homology"/>
<evidence type="ECO:0000256" key="8">
    <source>
        <dbReference type="SAM" id="Phobius"/>
    </source>
</evidence>
<keyword evidence="6 8" id="KW-1133">Transmembrane helix</keyword>
<dbReference type="HOGENOM" id="CLU_065777_2_1_5"/>
<protein>
    <submittedName>
        <fullName evidence="9">Possible azaleucine resistance protein A (AzlC)</fullName>
    </submittedName>
</protein>
<accession>Q1YM76</accession>
<dbReference type="PANTHER" id="PTHR34979:SF1">
    <property type="entry name" value="INNER MEMBRANE PROTEIN YGAZ"/>
    <property type="match status" value="1"/>
</dbReference>
<comment type="subcellular location">
    <subcellularLocation>
        <location evidence="1">Cell membrane</location>
        <topology evidence="1">Multi-pass membrane protein</topology>
    </subcellularLocation>
</comment>
<comment type="similarity">
    <text evidence="2">Belongs to the AzlC family.</text>
</comment>
<evidence type="ECO:0000256" key="6">
    <source>
        <dbReference type="ARBA" id="ARBA00022989"/>
    </source>
</evidence>
<keyword evidence="5 8" id="KW-0812">Transmembrane</keyword>
<dbReference type="PANTHER" id="PTHR34979">
    <property type="entry name" value="INNER MEMBRANE PROTEIN YGAZ"/>
    <property type="match status" value="1"/>
</dbReference>
<evidence type="ECO:0000256" key="2">
    <source>
        <dbReference type="ARBA" id="ARBA00010735"/>
    </source>
</evidence>
<evidence type="ECO:0000256" key="3">
    <source>
        <dbReference type="ARBA" id="ARBA00022448"/>
    </source>
</evidence>
<dbReference type="RefSeq" id="WP_009210143.1">
    <property type="nucleotide sequence ID" value="NZ_BBWP01000001.1"/>
</dbReference>